<dbReference type="InterPro" id="IPR015021">
    <property type="entry name" value="C11orf54_DUF1907"/>
</dbReference>
<dbReference type="RefSeq" id="XP_046065517.1">
    <property type="nucleotide sequence ID" value="XM_046217621.1"/>
</dbReference>
<comment type="subunit">
    <text evidence="2">Monomer.</text>
</comment>
<evidence type="ECO:0000313" key="9">
    <source>
        <dbReference type="Proteomes" id="UP001201262"/>
    </source>
</evidence>
<dbReference type="CDD" id="cd17298">
    <property type="entry name" value="DUF1907"/>
    <property type="match status" value="1"/>
</dbReference>
<evidence type="ECO:0000256" key="2">
    <source>
        <dbReference type="ARBA" id="ARBA00011245"/>
    </source>
</evidence>
<evidence type="ECO:0000256" key="6">
    <source>
        <dbReference type="ARBA" id="ARBA00023242"/>
    </source>
</evidence>
<keyword evidence="3" id="KW-0479">Metal-binding</keyword>
<organism evidence="8 9">
    <name type="scientific">Talaromyces proteolyticus</name>
    <dbReference type="NCBI Taxonomy" id="1131652"/>
    <lineage>
        <taxon>Eukaryota</taxon>
        <taxon>Fungi</taxon>
        <taxon>Dikarya</taxon>
        <taxon>Ascomycota</taxon>
        <taxon>Pezizomycotina</taxon>
        <taxon>Eurotiomycetes</taxon>
        <taxon>Eurotiomycetidae</taxon>
        <taxon>Eurotiales</taxon>
        <taxon>Trichocomaceae</taxon>
        <taxon>Talaromyces</taxon>
        <taxon>Talaromyces sect. Bacilispori</taxon>
    </lineage>
</organism>
<accession>A0AAD4KDM7</accession>
<keyword evidence="4" id="KW-0378">Hydrolase</keyword>
<evidence type="ECO:0000256" key="1">
    <source>
        <dbReference type="ARBA" id="ARBA00004123"/>
    </source>
</evidence>
<evidence type="ECO:0000259" key="7">
    <source>
        <dbReference type="SMART" id="SM01168"/>
    </source>
</evidence>
<proteinExistence type="predicted"/>
<dbReference type="GO" id="GO:0005634">
    <property type="term" value="C:nucleus"/>
    <property type="evidence" value="ECO:0007669"/>
    <property type="project" value="UniProtKB-SubCell"/>
</dbReference>
<dbReference type="GO" id="GO:0016788">
    <property type="term" value="F:hydrolase activity, acting on ester bonds"/>
    <property type="evidence" value="ECO:0007669"/>
    <property type="project" value="TreeGrafter"/>
</dbReference>
<dbReference type="SUPFAM" id="SSF117856">
    <property type="entry name" value="AF0104/ALDC/Ptd012-like"/>
    <property type="match status" value="1"/>
</dbReference>
<dbReference type="Proteomes" id="UP001201262">
    <property type="component" value="Unassembled WGS sequence"/>
</dbReference>
<evidence type="ECO:0000256" key="4">
    <source>
        <dbReference type="ARBA" id="ARBA00022801"/>
    </source>
</evidence>
<gene>
    <name evidence="8" type="ORF">BGW36DRAFT_391747</name>
</gene>
<name>A0AAD4KDM7_9EURO</name>
<comment type="caution">
    <text evidence="8">The sequence shown here is derived from an EMBL/GenBank/DDBJ whole genome shotgun (WGS) entry which is preliminary data.</text>
</comment>
<evidence type="ECO:0000313" key="8">
    <source>
        <dbReference type="EMBL" id="KAH8689091.1"/>
    </source>
</evidence>
<keyword evidence="5" id="KW-0862">Zinc</keyword>
<dbReference type="GO" id="GO:0008270">
    <property type="term" value="F:zinc ion binding"/>
    <property type="evidence" value="ECO:0007669"/>
    <property type="project" value="TreeGrafter"/>
</dbReference>
<sequence>MGIPTVPNVLSNKMHVEKFPLSPPSLEELAEQLMAPLAANYEHTTINVVPCPDLRKPPFNLATEGLSGNEKIADIGGQPNLFPRPRLDCKFSFIEIAKAMEMDSAKGSLIGAGAGPFHVVGCNCELVPNLSWEAGLVNFDNQTRYARIVPDSGAVDVDRSTSLEFALMANLYGSLGEPGPVIKITARGRKGSEKSFTECIQRALKKAYGDAQTVSLGGTFLVKSGTARYHVMPDFPPEHKLPFKNSKQLNDWLTFHDFESPIVCLSVLHSGDPGKTMGLRLEHTHCFSPLGQNSGGHYHYDVDDTNEAIEYEAYFNTAKVIYRVDRPTETQPRD</sequence>
<evidence type="ECO:0000256" key="3">
    <source>
        <dbReference type="ARBA" id="ARBA00022723"/>
    </source>
</evidence>
<dbReference type="PANTHER" id="PTHR13204">
    <property type="entry name" value="PTD012 PROTEIN"/>
    <property type="match status" value="1"/>
</dbReference>
<protein>
    <recommendedName>
        <fullName evidence="7">DUF1907 domain-containing protein</fullName>
    </recommendedName>
</protein>
<dbReference type="GeneID" id="70247908"/>
<evidence type="ECO:0000256" key="5">
    <source>
        <dbReference type="ARBA" id="ARBA00022833"/>
    </source>
</evidence>
<dbReference type="PANTHER" id="PTHR13204:SF1">
    <property type="entry name" value="ESTER HYDROLASE C11ORF54"/>
    <property type="match status" value="1"/>
</dbReference>
<comment type="subcellular location">
    <subcellularLocation>
        <location evidence="1">Nucleus</location>
    </subcellularLocation>
</comment>
<dbReference type="EMBL" id="JAJTJA010000016">
    <property type="protein sequence ID" value="KAH8689091.1"/>
    <property type="molecule type" value="Genomic_DNA"/>
</dbReference>
<reference evidence="8" key="1">
    <citation type="submission" date="2021-12" db="EMBL/GenBank/DDBJ databases">
        <title>Convergent genome expansion in fungi linked to evolution of root-endophyte symbiosis.</title>
        <authorList>
            <consortium name="DOE Joint Genome Institute"/>
            <person name="Ke Y.-H."/>
            <person name="Bonito G."/>
            <person name="Liao H.-L."/>
            <person name="Looney B."/>
            <person name="Rojas-Flechas A."/>
            <person name="Nash J."/>
            <person name="Hameed K."/>
            <person name="Schadt C."/>
            <person name="Martin F."/>
            <person name="Crous P.W."/>
            <person name="Miettinen O."/>
            <person name="Magnuson J.K."/>
            <person name="Labbe J."/>
            <person name="Jacobson D."/>
            <person name="Doktycz M.J."/>
            <person name="Veneault-Fourrey C."/>
            <person name="Kuo A."/>
            <person name="Mondo S."/>
            <person name="Calhoun S."/>
            <person name="Riley R."/>
            <person name="Ohm R."/>
            <person name="LaButti K."/>
            <person name="Andreopoulos B."/>
            <person name="Pangilinan J."/>
            <person name="Nolan M."/>
            <person name="Tritt A."/>
            <person name="Clum A."/>
            <person name="Lipzen A."/>
            <person name="Daum C."/>
            <person name="Barry K."/>
            <person name="Grigoriev I.V."/>
            <person name="Vilgalys R."/>
        </authorList>
    </citation>
    <scope>NUCLEOTIDE SEQUENCE</scope>
    <source>
        <strain evidence="8">PMI_201</strain>
    </source>
</reference>
<keyword evidence="9" id="KW-1185">Reference proteome</keyword>
<keyword evidence="6" id="KW-0539">Nucleus</keyword>
<dbReference type="AlphaFoldDB" id="A0AAD4KDM7"/>
<dbReference type="Pfam" id="PF08925">
    <property type="entry name" value="DUF1907"/>
    <property type="match status" value="1"/>
</dbReference>
<dbReference type="SMART" id="SM01168">
    <property type="entry name" value="DUF1907"/>
    <property type="match status" value="1"/>
</dbReference>
<feature type="domain" description="DUF1907" evidence="7">
    <location>
        <begin position="32"/>
        <end position="324"/>
    </location>
</feature>